<gene>
    <name evidence="2" type="ORF">C451_14615</name>
</gene>
<dbReference type="PATRIC" id="fig|1227457.3.peg.2810"/>
<dbReference type="eggNOG" id="arCOG03769">
    <property type="taxonomic scope" value="Archaea"/>
</dbReference>
<protein>
    <recommendedName>
        <fullName evidence="4">Yip1 domain-containing protein</fullName>
    </recommendedName>
</protein>
<accession>M0N104</accession>
<keyword evidence="1" id="KW-0812">Transmembrane</keyword>
<comment type="caution">
    <text evidence="2">The sequence shown here is derived from an EMBL/GenBank/DDBJ whole genome shotgun (WGS) entry which is preliminary data.</text>
</comment>
<keyword evidence="1" id="KW-0472">Membrane</keyword>
<evidence type="ECO:0000313" key="2">
    <source>
        <dbReference type="EMBL" id="EMA51506.1"/>
    </source>
</evidence>
<feature type="transmembrane region" description="Helical" evidence="1">
    <location>
        <begin position="86"/>
        <end position="110"/>
    </location>
</feature>
<proteinExistence type="predicted"/>
<dbReference type="STRING" id="1227457.C451_14615"/>
<evidence type="ECO:0000313" key="3">
    <source>
        <dbReference type="Proteomes" id="UP000011680"/>
    </source>
</evidence>
<keyword evidence="1" id="KW-1133">Transmembrane helix</keyword>
<dbReference type="RefSeq" id="WP_007741622.1">
    <property type="nucleotide sequence ID" value="NZ_AOMF01000165.1"/>
</dbReference>
<dbReference type="Proteomes" id="UP000011680">
    <property type="component" value="Unassembled WGS sequence"/>
</dbReference>
<feature type="transmembrane region" description="Helical" evidence="1">
    <location>
        <begin position="49"/>
        <end position="74"/>
    </location>
</feature>
<feature type="transmembrane region" description="Helical" evidence="1">
    <location>
        <begin position="7"/>
        <end position="29"/>
    </location>
</feature>
<dbReference type="AlphaFoldDB" id="M0N104"/>
<dbReference type="EMBL" id="AOMF01000165">
    <property type="protein sequence ID" value="EMA51506.1"/>
    <property type="molecule type" value="Genomic_DNA"/>
</dbReference>
<reference evidence="2 3" key="1">
    <citation type="journal article" date="2014" name="PLoS Genet.">
        <title>Phylogenetically driven sequencing of extremely halophilic archaea reveals strategies for static and dynamic osmo-response.</title>
        <authorList>
            <person name="Becker E.A."/>
            <person name="Seitzer P.M."/>
            <person name="Tritt A."/>
            <person name="Larsen D."/>
            <person name="Krusor M."/>
            <person name="Yao A.I."/>
            <person name="Wu D."/>
            <person name="Madern D."/>
            <person name="Eisen J.A."/>
            <person name="Darling A.E."/>
            <person name="Facciotti M.T."/>
        </authorList>
    </citation>
    <scope>NUCLEOTIDE SEQUENCE [LARGE SCALE GENOMIC DNA]</scope>
    <source>
        <strain evidence="2 3">JCM 13552</strain>
    </source>
</reference>
<name>M0N104_9EURY</name>
<sequence length="120" mass="12441">MAILDSLVIFLVSLLLGTIGIYAGVRLVADRDIGYGNAALTALLGAAAWGIVSFFVGFIPVLGALLALVVWIGVINWRYPGGWITAAGIGFVAWLVVFVVVYVLATLGLITPDALGVPGI</sequence>
<keyword evidence="3" id="KW-1185">Reference proteome</keyword>
<dbReference type="OrthoDB" id="205278at2157"/>
<evidence type="ECO:0000256" key="1">
    <source>
        <dbReference type="SAM" id="Phobius"/>
    </source>
</evidence>
<evidence type="ECO:0008006" key="4">
    <source>
        <dbReference type="Google" id="ProtNLM"/>
    </source>
</evidence>
<organism evidence="2 3">
    <name type="scientific">Halococcus thailandensis JCM 13552</name>
    <dbReference type="NCBI Taxonomy" id="1227457"/>
    <lineage>
        <taxon>Archaea</taxon>
        <taxon>Methanobacteriati</taxon>
        <taxon>Methanobacteriota</taxon>
        <taxon>Stenosarchaea group</taxon>
        <taxon>Halobacteria</taxon>
        <taxon>Halobacteriales</taxon>
        <taxon>Halococcaceae</taxon>
        <taxon>Halococcus</taxon>
    </lineage>
</organism>